<organism evidence="1 2">
    <name type="scientific">Nosema bombycis (strain CQ1 / CVCC 102059)</name>
    <name type="common">Microsporidian parasite</name>
    <name type="synonym">Pebrine of silkworm</name>
    <dbReference type="NCBI Taxonomy" id="578461"/>
    <lineage>
        <taxon>Eukaryota</taxon>
        <taxon>Fungi</taxon>
        <taxon>Fungi incertae sedis</taxon>
        <taxon>Microsporidia</taxon>
        <taxon>Nosematidae</taxon>
        <taxon>Nosema</taxon>
    </lineage>
</organism>
<dbReference type="VEuPathDB" id="MicrosporidiaDB:NBO_13g0067"/>
<dbReference type="HOGENOM" id="CLU_056212_0_0_1"/>
<evidence type="ECO:0000313" key="1">
    <source>
        <dbReference type="EMBL" id="EOB14890.1"/>
    </source>
</evidence>
<name>R0ML09_NOSB1</name>
<dbReference type="GO" id="GO:0019005">
    <property type="term" value="C:SCF ubiquitin ligase complex"/>
    <property type="evidence" value="ECO:0007669"/>
    <property type="project" value="TreeGrafter"/>
</dbReference>
<dbReference type="OMA" id="IGNHAET"/>
<dbReference type="STRING" id="578461.R0ML09"/>
<dbReference type="Proteomes" id="UP000016927">
    <property type="component" value="Unassembled WGS sequence"/>
</dbReference>
<proteinExistence type="predicted"/>
<sequence>MASIKGPRSALTDFIEENNIKIRPNGFINDNLLLEKPVKPVEQRKKRVKRVKKQMPVELVNLDTINKTDKDIKVEEILENLENINYLEDDQLRDISSYLSRHRIYNRNFIAKIIKLSSDNLVIYDCSDIKDEDYIINKNLKVLELYQCGQLTSSRINKILKAQKKLEVLRLTGGYLVTELELPKSLKVLDLTNCSRLDDRIITEINRKYKTLEELRLSFCYKINGNIQLKIPVNKLFLCETKITEDFICNIPKIDQVKALSLNKCPLVNNLPIEFKSIEYLDIEGLTELKNLNICSKLKILNCKQCFNLPLELLSYFESLEILNISYLQFDFDTISYFTFLKELDISWCPSVFDNLIFEILDKFNLEKMYVFGCFGLSPKMSEDSWNNNRRTKVLGNPAETKFLILND</sequence>
<protein>
    <submittedName>
        <fullName evidence="1">Uncharacterized protein</fullName>
    </submittedName>
</protein>
<evidence type="ECO:0000313" key="2">
    <source>
        <dbReference type="Proteomes" id="UP000016927"/>
    </source>
</evidence>
<accession>R0ML09</accession>
<dbReference type="Gene3D" id="3.80.10.10">
    <property type="entry name" value="Ribonuclease Inhibitor"/>
    <property type="match status" value="2"/>
</dbReference>
<keyword evidence="2" id="KW-1185">Reference proteome</keyword>
<dbReference type="AlphaFoldDB" id="R0ML09"/>
<dbReference type="InterPro" id="IPR032675">
    <property type="entry name" value="LRR_dom_sf"/>
</dbReference>
<dbReference type="PANTHER" id="PTHR13318">
    <property type="entry name" value="PARTNER OF PAIRED, ISOFORM B-RELATED"/>
    <property type="match status" value="1"/>
</dbReference>
<dbReference type="GO" id="GO:0031146">
    <property type="term" value="P:SCF-dependent proteasomal ubiquitin-dependent protein catabolic process"/>
    <property type="evidence" value="ECO:0007669"/>
    <property type="project" value="TreeGrafter"/>
</dbReference>
<gene>
    <name evidence="1" type="ORF">NBO_13g0067</name>
</gene>
<reference evidence="1 2" key="1">
    <citation type="journal article" date="2013" name="BMC Genomics">
        <title>Comparative genomics of parasitic silkworm microsporidia reveal an association between genome expansion and host adaptation.</title>
        <authorList>
            <person name="Pan G."/>
            <person name="Xu J."/>
            <person name="Li T."/>
            <person name="Xia Q."/>
            <person name="Liu S.L."/>
            <person name="Zhang G."/>
            <person name="Li S."/>
            <person name="Li C."/>
            <person name="Liu H."/>
            <person name="Yang L."/>
            <person name="Liu T."/>
            <person name="Zhang X."/>
            <person name="Wu Z."/>
            <person name="Fan W."/>
            <person name="Dang X."/>
            <person name="Xiang H."/>
            <person name="Tao M."/>
            <person name="Li Y."/>
            <person name="Hu J."/>
            <person name="Li Z."/>
            <person name="Lin L."/>
            <person name="Luo J."/>
            <person name="Geng L."/>
            <person name="Wang L."/>
            <person name="Long M."/>
            <person name="Wan Y."/>
            <person name="He N."/>
            <person name="Zhang Z."/>
            <person name="Lu C."/>
            <person name="Keeling P.J."/>
            <person name="Wang J."/>
            <person name="Xiang Z."/>
            <person name="Zhou Z."/>
        </authorList>
    </citation>
    <scope>NUCLEOTIDE SEQUENCE [LARGE SCALE GENOMIC DNA]</scope>
    <source>
        <strain evidence="2">CQ1 / CVCC 102059</strain>
    </source>
</reference>
<dbReference type="EMBL" id="KB908921">
    <property type="protein sequence ID" value="EOB14890.1"/>
    <property type="molecule type" value="Genomic_DNA"/>
</dbReference>
<dbReference type="SUPFAM" id="SSF52047">
    <property type="entry name" value="RNI-like"/>
    <property type="match status" value="1"/>
</dbReference>
<dbReference type="OrthoDB" id="10257471at2759"/>